<evidence type="ECO:0000313" key="3">
    <source>
        <dbReference type="Proteomes" id="UP000595140"/>
    </source>
</evidence>
<sequence>MAIDSLLVMVLKNPVRPPSVVELSRFFVTIKNISETGSSSRTMYLFSQRWIINCLMPYKTHSLKDRHVRHIHSARRRPGLRDVLHTEGALRVPPLTEAGPGSSIP</sequence>
<accession>A0A484N2L7</accession>
<dbReference type="AlphaFoldDB" id="A0A484N2L7"/>
<reference evidence="2 3" key="1">
    <citation type="submission" date="2018-04" db="EMBL/GenBank/DDBJ databases">
        <authorList>
            <person name="Vogel A."/>
        </authorList>
    </citation>
    <scope>NUCLEOTIDE SEQUENCE [LARGE SCALE GENOMIC DNA]</scope>
</reference>
<keyword evidence="3" id="KW-1185">Reference proteome</keyword>
<protein>
    <submittedName>
        <fullName evidence="2">Uncharacterized protein</fullName>
    </submittedName>
</protein>
<name>A0A484N2L7_9ASTE</name>
<feature type="region of interest" description="Disordered" evidence="1">
    <location>
        <begin position="85"/>
        <end position="105"/>
    </location>
</feature>
<proteinExistence type="predicted"/>
<dbReference type="EMBL" id="OOIL02005488">
    <property type="protein sequence ID" value="VFQ94887.1"/>
    <property type="molecule type" value="Genomic_DNA"/>
</dbReference>
<gene>
    <name evidence="2" type="ORF">CCAM_LOCUS36663</name>
</gene>
<evidence type="ECO:0000313" key="2">
    <source>
        <dbReference type="EMBL" id="VFQ94887.1"/>
    </source>
</evidence>
<dbReference type="Proteomes" id="UP000595140">
    <property type="component" value="Unassembled WGS sequence"/>
</dbReference>
<evidence type="ECO:0000256" key="1">
    <source>
        <dbReference type="SAM" id="MobiDB-lite"/>
    </source>
</evidence>
<organism evidence="2 3">
    <name type="scientific">Cuscuta campestris</name>
    <dbReference type="NCBI Taxonomy" id="132261"/>
    <lineage>
        <taxon>Eukaryota</taxon>
        <taxon>Viridiplantae</taxon>
        <taxon>Streptophyta</taxon>
        <taxon>Embryophyta</taxon>
        <taxon>Tracheophyta</taxon>
        <taxon>Spermatophyta</taxon>
        <taxon>Magnoliopsida</taxon>
        <taxon>eudicotyledons</taxon>
        <taxon>Gunneridae</taxon>
        <taxon>Pentapetalae</taxon>
        <taxon>asterids</taxon>
        <taxon>lamiids</taxon>
        <taxon>Solanales</taxon>
        <taxon>Convolvulaceae</taxon>
        <taxon>Cuscuteae</taxon>
        <taxon>Cuscuta</taxon>
        <taxon>Cuscuta subgen. Grammica</taxon>
        <taxon>Cuscuta sect. Cleistogrammica</taxon>
    </lineage>
</organism>